<dbReference type="EMBL" id="KN822237">
    <property type="protein sequence ID" value="KIM51835.1"/>
    <property type="molecule type" value="Genomic_DNA"/>
</dbReference>
<keyword evidence="2" id="KW-1185">Reference proteome</keyword>
<dbReference type="OrthoDB" id="4230923at2759"/>
<evidence type="ECO:0000313" key="1">
    <source>
        <dbReference type="EMBL" id="KIM51835.1"/>
    </source>
</evidence>
<dbReference type="InParanoid" id="A0A0C3CTC4"/>
<organism evidence="1 2">
    <name type="scientific">Scleroderma citrinum Foug A</name>
    <dbReference type="NCBI Taxonomy" id="1036808"/>
    <lineage>
        <taxon>Eukaryota</taxon>
        <taxon>Fungi</taxon>
        <taxon>Dikarya</taxon>
        <taxon>Basidiomycota</taxon>
        <taxon>Agaricomycotina</taxon>
        <taxon>Agaricomycetes</taxon>
        <taxon>Agaricomycetidae</taxon>
        <taxon>Boletales</taxon>
        <taxon>Sclerodermatineae</taxon>
        <taxon>Sclerodermataceae</taxon>
        <taxon>Scleroderma</taxon>
    </lineage>
</organism>
<reference evidence="2" key="2">
    <citation type="submission" date="2015-01" db="EMBL/GenBank/DDBJ databases">
        <title>Evolutionary Origins and Diversification of the Mycorrhizal Mutualists.</title>
        <authorList>
            <consortium name="DOE Joint Genome Institute"/>
            <consortium name="Mycorrhizal Genomics Consortium"/>
            <person name="Kohler A."/>
            <person name="Kuo A."/>
            <person name="Nagy L.G."/>
            <person name="Floudas D."/>
            <person name="Copeland A."/>
            <person name="Barry K.W."/>
            <person name="Cichocki N."/>
            <person name="Veneault-Fourrey C."/>
            <person name="LaButti K."/>
            <person name="Lindquist E.A."/>
            <person name="Lipzen A."/>
            <person name="Lundell T."/>
            <person name="Morin E."/>
            <person name="Murat C."/>
            <person name="Riley R."/>
            <person name="Ohm R."/>
            <person name="Sun H."/>
            <person name="Tunlid A."/>
            <person name="Henrissat B."/>
            <person name="Grigoriev I.V."/>
            <person name="Hibbett D.S."/>
            <person name="Martin F."/>
        </authorList>
    </citation>
    <scope>NUCLEOTIDE SEQUENCE [LARGE SCALE GENOMIC DNA]</scope>
    <source>
        <strain evidence="2">Foug A</strain>
    </source>
</reference>
<sequence length="77" mass="8999">HMAKDCRENRDTCGTCAGNHRMNICMAYKTYRCINCGSTDHRSWGCKCPEFIQRCRDLDTNTPENQMPYFPTSEPWT</sequence>
<gene>
    <name evidence="1" type="ORF">SCLCIDRAFT_40174</name>
</gene>
<dbReference type="AlphaFoldDB" id="A0A0C3CTC4"/>
<dbReference type="STRING" id="1036808.A0A0C3CTC4"/>
<accession>A0A0C3CTC4</accession>
<name>A0A0C3CTC4_9AGAM</name>
<feature type="non-terminal residue" evidence="1">
    <location>
        <position position="1"/>
    </location>
</feature>
<reference evidence="1 2" key="1">
    <citation type="submission" date="2014-04" db="EMBL/GenBank/DDBJ databases">
        <authorList>
            <consortium name="DOE Joint Genome Institute"/>
            <person name="Kuo A."/>
            <person name="Kohler A."/>
            <person name="Nagy L.G."/>
            <person name="Floudas D."/>
            <person name="Copeland A."/>
            <person name="Barry K.W."/>
            <person name="Cichocki N."/>
            <person name="Veneault-Fourrey C."/>
            <person name="LaButti K."/>
            <person name="Lindquist E.A."/>
            <person name="Lipzen A."/>
            <person name="Lundell T."/>
            <person name="Morin E."/>
            <person name="Murat C."/>
            <person name="Sun H."/>
            <person name="Tunlid A."/>
            <person name="Henrissat B."/>
            <person name="Grigoriev I.V."/>
            <person name="Hibbett D.S."/>
            <person name="Martin F."/>
            <person name="Nordberg H.P."/>
            <person name="Cantor M.N."/>
            <person name="Hua S.X."/>
        </authorList>
    </citation>
    <scope>NUCLEOTIDE SEQUENCE [LARGE SCALE GENOMIC DNA]</scope>
    <source>
        <strain evidence="1 2">Foug A</strain>
    </source>
</reference>
<proteinExistence type="predicted"/>
<dbReference type="HOGENOM" id="CLU_202229_0_0_1"/>
<feature type="non-terminal residue" evidence="1">
    <location>
        <position position="77"/>
    </location>
</feature>
<evidence type="ECO:0000313" key="2">
    <source>
        <dbReference type="Proteomes" id="UP000053989"/>
    </source>
</evidence>
<protein>
    <recommendedName>
        <fullName evidence="3">CCHC-type domain-containing protein</fullName>
    </recommendedName>
</protein>
<dbReference type="Proteomes" id="UP000053989">
    <property type="component" value="Unassembled WGS sequence"/>
</dbReference>
<evidence type="ECO:0008006" key="3">
    <source>
        <dbReference type="Google" id="ProtNLM"/>
    </source>
</evidence>